<name>A0ACC1M6R3_9FUNG</name>
<dbReference type="Proteomes" id="UP001139981">
    <property type="component" value="Unassembled WGS sequence"/>
</dbReference>
<accession>A0ACC1M6R3</accession>
<protein>
    <submittedName>
        <fullName evidence="1">Uncharacterized protein</fullName>
    </submittedName>
</protein>
<sequence>MTAVAVSQFEGVERNIFVRASAVRKEESIPCSCRYNATTDHRSQACGESSSCVNRLLQMECNPLTCPCGSYCLNRRFQKRQYAKVRVFNAGRKGFGLQALEDLDTGSFVMEYLGEVVTTTEFRKRSHVYQAEGIQHHYFMGINQELVIDATRKGCIARFVNHSCGPNCIVQQWMVGGAMRMGIFVERPIKRGEEITFDYKFERLAGAEPQPCFCGSPQCKGVIGIAKERPRKALLTNSGTEEEETVDKTVADINEELISATVTRHQRDNIRRRHAAVDDDDDEDYGSTDDGSGSGSDSEDNEDQDSWNTRTGSKHNRRRNQKGLTSPEQVLKFVQIMHRSTGQTRIIEILIGKLMDTSNRRLLKALIGLQGAGVLGSWLKDYENDDVMLIKILQCIDHMPFSTRNSIEDSRLEEAVKPLCSFSDENVASLASDMVERWSQLQRVFKIPKKSRRESGANTPAASCRQSPSRTTTTAVSASNTPPASTTSRPVGGGDESPGPTRWGHATSQSRMRSASPSLQEAHSYATTQHQHQQQVGGWDYRNNGTRVRDSSPSGSLGASRSPSRAAPYASGYRSRYGSQLSRSRSPSSFRRTSSSYSRFQRSSAGDYPPTGRLYINNLGSAAHRESAGYSTPSYSSSAHHSRGRYSSWGSGHGYNRPNSNYGEESYSADVNRDRIGSSADNGYVRGNERSDSMRDSAAPSSEPMHVEQQQQQQPKETPQLAAGWRTAYSNDGMAYYYHESTKETRWDPPVADTDAEPPAALPMDVDRKRSDLGVSDAQGGSSSAHGSRVASASTSSVPATAGPPDRWSSVAAGSRNGRGYAPAPVYASPVSAAVAAAAADDVKVNGVSKAKVDEIIERAWRLGVRQSQGSGASGNAGATLSATQLVTPDAEDEPATTLARSSSMVDAKRLVNGLSRRSSANSLSGATSSSAANGAPAAKREKLEKKATSELAAFVVKALAKYKSQLGHDDFKHEAKKITKVLMEKERKSSSFDPAKLIDLGQHKKAKIKQFIADYMSRLVSKRSNAGSPATDTSVVRTPPAPSDIYGSTA</sequence>
<comment type="caution">
    <text evidence="1">The sequence shown here is derived from an EMBL/GenBank/DDBJ whole genome shotgun (WGS) entry which is preliminary data.</text>
</comment>
<dbReference type="EMBL" id="JANBVB010000049">
    <property type="protein sequence ID" value="KAJ2898744.1"/>
    <property type="molecule type" value="Genomic_DNA"/>
</dbReference>
<evidence type="ECO:0000313" key="2">
    <source>
        <dbReference type="Proteomes" id="UP001139981"/>
    </source>
</evidence>
<evidence type="ECO:0000313" key="1">
    <source>
        <dbReference type="EMBL" id="KAJ2898744.1"/>
    </source>
</evidence>
<gene>
    <name evidence="1" type="ORF">IWW38_001252</name>
</gene>
<organism evidence="1 2">
    <name type="scientific">Coemansia aciculifera</name>
    <dbReference type="NCBI Taxonomy" id="417176"/>
    <lineage>
        <taxon>Eukaryota</taxon>
        <taxon>Fungi</taxon>
        <taxon>Fungi incertae sedis</taxon>
        <taxon>Zoopagomycota</taxon>
        <taxon>Kickxellomycotina</taxon>
        <taxon>Kickxellomycetes</taxon>
        <taxon>Kickxellales</taxon>
        <taxon>Kickxellaceae</taxon>
        <taxon>Coemansia</taxon>
    </lineage>
</organism>
<reference evidence="1" key="1">
    <citation type="submission" date="2022-07" db="EMBL/GenBank/DDBJ databases">
        <title>Phylogenomic reconstructions and comparative analyses of Kickxellomycotina fungi.</title>
        <authorList>
            <person name="Reynolds N.K."/>
            <person name="Stajich J.E."/>
            <person name="Barry K."/>
            <person name="Grigoriev I.V."/>
            <person name="Crous P."/>
            <person name="Smith M.E."/>
        </authorList>
    </citation>
    <scope>NUCLEOTIDE SEQUENCE</scope>
    <source>
        <strain evidence="1">CBS 190363</strain>
    </source>
</reference>
<proteinExistence type="predicted"/>
<keyword evidence="2" id="KW-1185">Reference proteome</keyword>